<accession>A0A915K0A0</accession>
<organism evidence="2 3">
    <name type="scientific">Romanomermis culicivorax</name>
    <name type="common">Nematode worm</name>
    <dbReference type="NCBI Taxonomy" id="13658"/>
    <lineage>
        <taxon>Eukaryota</taxon>
        <taxon>Metazoa</taxon>
        <taxon>Ecdysozoa</taxon>
        <taxon>Nematoda</taxon>
        <taxon>Enoplea</taxon>
        <taxon>Dorylaimia</taxon>
        <taxon>Mermithida</taxon>
        <taxon>Mermithoidea</taxon>
        <taxon>Mermithidae</taxon>
        <taxon>Romanomermis</taxon>
    </lineage>
</organism>
<dbReference type="InterPro" id="IPR037238">
    <property type="entry name" value="YbiA-like_sf"/>
</dbReference>
<keyword evidence="2" id="KW-1185">Reference proteome</keyword>
<feature type="domain" description="NADAR" evidence="1">
    <location>
        <begin position="33"/>
        <end position="90"/>
    </location>
</feature>
<proteinExistence type="predicted"/>
<protein>
    <submittedName>
        <fullName evidence="3">NADAR domain-containing protein</fullName>
    </submittedName>
</protein>
<evidence type="ECO:0000313" key="3">
    <source>
        <dbReference type="WBParaSite" id="nRc.2.0.1.t32206-RA"/>
    </source>
</evidence>
<dbReference type="Pfam" id="PF08719">
    <property type="entry name" value="NADAR"/>
    <property type="match status" value="1"/>
</dbReference>
<dbReference type="AlphaFoldDB" id="A0A915K0A0"/>
<sequence>MKLALLESGNVFSDQDMPEILLQSTHIAIKLPWQIFAEKTLYDANWEKYAQNKNLWCALFNTMDYELVEINPFDSFWGIGISMDDERIKNKEIGAKIDLAIF</sequence>
<dbReference type="SUPFAM" id="SSF143990">
    <property type="entry name" value="YbiA-like"/>
    <property type="match status" value="1"/>
</dbReference>
<dbReference type="Gene3D" id="1.10.357.40">
    <property type="entry name" value="YbiA-like"/>
    <property type="match status" value="1"/>
</dbReference>
<reference evidence="3" key="1">
    <citation type="submission" date="2022-11" db="UniProtKB">
        <authorList>
            <consortium name="WormBaseParasite"/>
        </authorList>
    </citation>
    <scope>IDENTIFICATION</scope>
</reference>
<evidence type="ECO:0000259" key="1">
    <source>
        <dbReference type="Pfam" id="PF08719"/>
    </source>
</evidence>
<dbReference type="InterPro" id="IPR012816">
    <property type="entry name" value="NADAR"/>
</dbReference>
<dbReference type="WBParaSite" id="nRc.2.0.1.t32206-RA">
    <property type="protein sequence ID" value="nRc.2.0.1.t32206-RA"/>
    <property type="gene ID" value="nRc.2.0.1.g32206"/>
</dbReference>
<name>A0A915K0A0_ROMCU</name>
<evidence type="ECO:0000313" key="2">
    <source>
        <dbReference type="Proteomes" id="UP000887565"/>
    </source>
</evidence>
<dbReference type="Proteomes" id="UP000887565">
    <property type="component" value="Unplaced"/>
</dbReference>